<feature type="domain" description="RNase H type-1" evidence="1">
    <location>
        <begin position="139"/>
        <end position="191"/>
    </location>
</feature>
<gene>
    <name evidence="2" type="ORF">V6N11_044045</name>
</gene>
<evidence type="ECO:0000259" key="1">
    <source>
        <dbReference type="Pfam" id="PF13456"/>
    </source>
</evidence>
<evidence type="ECO:0000313" key="3">
    <source>
        <dbReference type="Proteomes" id="UP001396334"/>
    </source>
</evidence>
<evidence type="ECO:0000313" key="2">
    <source>
        <dbReference type="EMBL" id="KAK9011191.1"/>
    </source>
</evidence>
<protein>
    <recommendedName>
        <fullName evidence="1">RNase H type-1 domain-containing protein</fullName>
    </recommendedName>
</protein>
<proteinExistence type="predicted"/>
<dbReference type="EMBL" id="JBBPBN010000023">
    <property type="protein sequence ID" value="KAK9011191.1"/>
    <property type="molecule type" value="Genomic_DNA"/>
</dbReference>
<dbReference type="CDD" id="cd06222">
    <property type="entry name" value="RNase_H_like"/>
    <property type="match status" value="1"/>
</dbReference>
<comment type="caution">
    <text evidence="2">The sequence shown here is derived from an EMBL/GenBank/DDBJ whole genome shotgun (WGS) entry which is preliminary data.</text>
</comment>
<name>A0ABR2RE25_9ROSI</name>
<dbReference type="Proteomes" id="UP001396334">
    <property type="component" value="Unassembled WGS sequence"/>
</dbReference>
<sequence length="225" mass="26168">MTNVERCHQNLSFDPSCLDCSSPLETTIHVMQDCHYARHIWLKILPVALFRPFFTLNLQQWLSCNLTATIFHPQWKVSWRSLFASLTWQIWKRRNDLIFHNPVLTDASIIDRSLAWVKYYSDSVELDKVSPLYRDQRPCKQVVDLVNSPFVGSSVLSLVLAIHRLQQKSWTTIVSWIPRDDNRPADALAKLVSPSDFSLHVYPNPPMVPLYFIMLQSNPIPEFCN</sequence>
<reference evidence="2 3" key="1">
    <citation type="journal article" date="2024" name="G3 (Bethesda)">
        <title>Genome assembly of Hibiscus sabdariffa L. provides insights into metabolisms of medicinal natural products.</title>
        <authorList>
            <person name="Kim T."/>
        </authorList>
    </citation>
    <scope>NUCLEOTIDE SEQUENCE [LARGE SCALE GENOMIC DNA]</scope>
    <source>
        <strain evidence="2">TK-2024</strain>
        <tissue evidence="2">Old leaves</tissue>
    </source>
</reference>
<dbReference type="InterPro" id="IPR002156">
    <property type="entry name" value="RNaseH_domain"/>
</dbReference>
<dbReference type="Pfam" id="PF13456">
    <property type="entry name" value="RVT_3"/>
    <property type="match status" value="1"/>
</dbReference>
<dbReference type="InterPro" id="IPR044730">
    <property type="entry name" value="RNase_H-like_dom_plant"/>
</dbReference>
<keyword evidence="3" id="KW-1185">Reference proteome</keyword>
<organism evidence="2 3">
    <name type="scientific">Hibiscus sabdariffa</name>
    <name type="common">roselle</name>
    <dbReference type="NCBI Taxonomy" id="183260"/>
    <lineage>
        <taxon>Eukaryota</taxon>
        <taxon>Viridiplantae</taxon>
        <taxon>Streptophyta</taxon>
        <taxon>Embryophyta</taxon>
        <taxon>Tracheophyta</taxon>
        <taxon>Spermatophyta</taxon>
        <taxon>Magnoliopsida</taxon>
        <taxon>eudicotyledons</taxon>
        <taxon>Gunneridae</taxon>
        <taxon>Pentapetalae</taxon>
        <taxon>rosids</taxon>
        <taxon>malvids</taxon>
        <taxon>Malvales</taxon>
        <taxon>Malvaceae</taxon>
        <taxon>Malvoideae</taxon>
        <taxon>Hibiscus</taxon>
    </lineage>
</organism>
<accession>A0ABR2RE25</accession>